<dbReference type="AlphaFoldDB" id="A0A016VH35"/>
<dbReference type="Proteomes" id="UP000024635">
    <property type="component" value="Unassembled WGS sequence"/>
</dbReference>
<dbReference type="EMBL" id="JARK01001345">
    <property type="protein sequence ID" value="EYC26949.1"/>
    <property type="molecule type" value="Genomic_DNA"/>
</dbReference>
<reference evidence="3" key="1">
    <citation type="journal article" date="2015" name="Nat. Genet.">
        <title>The genome and transcriptome of the zoonotic hookworm Ancylostoma ceylanicum identify infection-specific gene families.</title>
        <authorList>
            <person name="Schwarz E.M."/>
            <person name="Hu Y."/>
            <person name="Antoshechkin I."/>
            <person name="Miller M.M."/>
            <person name="Sternberg P.W."/>
            <person name="Aroian R.V."/>
        </authorList>
    </citation>
    <scope>NUCLEOTIDE SEQUENCE</scope>
    <source>
        <strain evidence="3">HY135</strain>
    </source>
</reference>
<keyword evidence="1" id="KW-1133">Transmembrane helix</keyword>
<feature type="transmembrane region" description="Helical" evidence="1">
    <location>
        <begin position="45"/>
        <end position="65"/>
    </location>
</feature>
<keyword evidence="1" id="KW-0472">Membrane</keyword>
<comment type="caution">
    <text evidence="2">The sequence shown here is derived from an EMBL/GenBank/DDBJ whole genome shotgun (WGS) entry which is preliminary data.</text>
</comment>
<proteinExistence type="predicted"/>
<accession>A0A016VH35</accession>
<keyword evidence="3" id="KW-1185">Reference proteome</keyword>
<name>A0A016VH35_9BILA</name>
<organism evidence="2 3">
    <name type="scientific">Ancylostoma ceylanicum</name>
    <dbReference type="NCBI Taxonomy" id="53326"/>
    <lineage>
        <taxon>Eukaryota</taxon>
        <taxon>Metazoa</taxon>
        <taxon>Ecdysozoa</taxon>
        <taxon>Nematoda</taxon>
        <taxon>Chromadorea</taxon>
        <taxon>Rhabditida</taxon>
        <taxon>Rhabditina</taxon>
        <taxon>Rhabditomorpha</taxon>
        <taxon>Strongyloidea</taxon>
        <taxon>Ancylostomatidae</taxon>
        <taxon>Ancylostomatinae</taxon>
        <taxon>Ancylostoma</taxon>
    </lineage>
</organism>
<sequence length="110" mass="12557">MYFNYGVADTCTTPTVFTVHYIISTVGVDDGDPPAASKSTWRDRAAPAGILFGTSNYGVFLILIIKAQYTILKSNNWRDRANVEQKLKKNWFRIEYFTALVPQPYLGFFY</sequence>
<evidence type="ECO:0000256" key="1">
    <source>
        <dbReference type="SAM" id="Phobius"/>
    </source>
</evidence>
<protein>
    <submittedName>
        <fullName evidence="2">Uncharacterized protein</fullName>
    </submittedName>
</protein>
<keyword evidence="1" id="KW-0812">Transmembrane</keyword>
<evidence type="ECO:0000313" key="2">
    <source>
        <dbReference type="EMBL" id="EYC26949.1"/>
    </source>
</evidence>
<evidence type="ECO:0000313" key="3">
    <source>
        <dbReference type="Proteomes" id="UP000024635"/>
    </source>
</evidence>
<gene>
    <name evidence="2" type="primary">Acey_s0009.g443</name>
    <name evidence="2" type="ORF">Y032_0009g443</name>
</gene>